<dbReference type="Proteomes" id="UP000297280">
    <property type="component" value="Unassembled WGS sequence"/>
</dbReference>
<sequence length="111" mass="11555">MMCANEPLHDAALIYQDICVADTAKNVTFTASSLGVLAISSGLLVFPPASAVVTLASFTGLCASLVSTGVFAQNTVVNGIALRRSRNHPCSTKIKHSTGPVSSTWISVRGY</sequence>
<organism evidence="1 2">
    <name type="scientific">Botrytis porri</name>
    <dbReference type="NCBI Taxonomy" id="87229"/>
    <lineage>
        <taxon>Eukaryota</taxon>
        <taxon>Fungi</taxon>
        <taxon>Dikarya</taxon>
        <taxon>Ascomycota</taxon>
        <taxon>Pezizomycotina</taxon>
        <taxon>Leotiomycetes</taxon>
        <taxon>Helotiales</taxon>
        <taxon>Sclerotiniaceae</taxon>
        <taxon>Botrytis</taxon>
    </lineage>
</organism>
<dbReference type="AlphaFoldDB" id="A0A4Z1K6M7"/>
<evidence type="ECO:0000313" key="1">
    <source>
        <dbReference type="EMBL" id="TGO81759.1"/>
    </source>
</evidence>
<dbReference type="EMBL" id="PQXO01001022">
    <property type="protein sequence ID" value="TGO81759.1"/>
    <property type="molecule type" value="Genomic_DNA"/>
</dbReference>
<gene>
    <name evidence="1" type="ORF">BPOR_1028g00010</name>
</gene>
<keyword evidence="2" id="KW-1185">Reference proteome</keyword>
<reference evidence="1 2" key="1">
    <citation type="submission" date="2017-12" db="EMBL/GenBank/DDBJ databases">
        <title>Comparative genomics of Botrytis spp.</title>
        <authorList>
            <person name="Valero-Jimenez C.A."/>
            <person name="Tapia P."/>
            <person name="Veloso J."/>
            <person name="Silva-Moreno E."/>
            <person name="Staats M."/>
            <person name="Valdes J.H."/>
            <person name="Van Kan J.A.L."/>
        </authorList>
    </citation>
    <scope>NUCLEOTIDE SEQUENCE [LARGE SCALE GENOMIC DNA]</scope>
    <source>
        <strain evidence="1 2">MUCL3349</strain>
    </source>
</reference>
<accession>A0A4Z1K6M7</accession>
<evidence type="ECO:0000313" key="2">
    <source>
        <dbReference type="Proteomes" id="UP000297280"/>
    </source>
</evidence>
<proteinExistence type="predicted"/>
<comment type="caution">
    <text evidence="1">The sequence shown here is derived from an EMBL/GenBank/DDBJ whole genome shotgun (WGS) entry which is preliminary data.</text>
</comment>
<name>A0A4Z1K6M7_9HELO</name>
<protein>
    <submittedName>
        <fullName evidence="1">Uncharacterized protein</fullName>
    </submittedName>
</protein>